<sequence>MAWFEKEINYARESLTQVSKESIELAGDKLGSVVKEGAASVGAELRDVVVGASQEIDAKLDKISAELHNQRQFTKDDVRELVDYAADRLGTVLDERMAVAKREISMLVQDKVEYFKLEVDSFFIQRQQDLSRERRRLFFNVLIAVSASILVGFVSWLYQHFVAGSIDLFGVFRIVFASLTGGYAVYLVVRLTLRWRRMSEHRKDVMFLAMRYWGVLRPQSVFSTFLLICVLALLFGLVLFPEVLAQLPGGKLLLGWVRGMAPHLKL</sequence>
<dbReference type="Proteomes" id="UP000286806">
    <property type="component" value="Unassembled WGS sequence"/>
</dbReference>
<gene>
    <name evidence="2" type="ORF">SFMTTN_3139</name>
</gene>
<evidence type="ECO:0000313" key="2">
    <source>
        <dbReference type="EMBL" id="GBL47305.1"/>
    </source>
</evidence>
<feature type="transmembrane region" description="Helical" evidence="1">
    <location>
        <begin position="137"/>
        <end position="158"/>
    </location>
</feature>
<dbReference type="RefSeq" id="WP_124706065.1">
    <property type="nucleotide sequence ID" value="NZ_BGOW01000038.1"/>
</dbReference>
<dbReference type="EMBL" id="BGOW01000038">
    <property type="protein sequence ID" value="GBL47305.1"/>
    <property type="molecule type" value="Genomic_DNA"/>
</dbReference>
<keyword evidence="1" id="KW-1133">Transmembrane helix</keyword>
<dbReference type="OrthoDB" id="8779265at2"/>
<comment type="caution">
    <text evidence="2">The sequence shown here is derived from an EMBL/GenBank/DDBJ whole genome shotgun (WGS) entry which is preliminary data.</text>
</comment>
<organism evidence="2 3">
    <name type="scientific">Sulfuriferula multivorans</name>
    <dbReference type="NCBI Taxonomy" id="1559896"/>
    <lineage>
        <taxon>Bacteria</taxon>
        <taxon>Pseudomonadati</taxon>
        <taxon>Pseudomonadota</taxon>
        <taxon>Betaproteobacteria</taxon>
        <taxon>Nitrosomonadales</taxon>
        <taxon>Sulfuricellaceae</taxon>
        <taxon>Sulfuriferula</taxon>
    </lineage>
</organism>
<proteinExistence type="predicted"/>
<evidence type="ECO:0000313" key="3">
    <source>
        <dbReference type="Proteomes" id="UP000286806"/>
    </source>
</evidence>
<protein>
    <submittedName>
        <fullName evidence="2">Uncharacterized protein</fullName>
    </submittedName>
</protein>
<evidence type="ECO:0000256" key="1">
    <source>
        <dbReference type="SAM" id="Phobius"/>
    </source>
</evidence>
<keyword evidence="1" id="KW-0472">Membrane</keyword>
<accession>A0A401JH46</accession>
<keyword evidence="3" id="KW-1185">Reference proteome</keyword>
<keyword evidence="1" id="KW-0812">Transmembrane</keyword>
<name>A0A401JH46_9PROT</name>
<feature type="transmembrane region" description="Helical" evidence="1">
    <location>
        <begin position="170"/>
        <end position="193"/>
    </location>
</feature>
<dbReference type="AlphaFoldDB" id="A0A401JH46"/>
<reference evidence="2 3" key="1">
    <citation type="journal article" date="2019" name="Front. Microbiol.">
        <title>Genomes of Neutrophilic Sulfur-Oxidizing Chemolithoautotrophs Representing 9 Proteobacterial Species From 8 Genera.</title>
        <authorList>
            <person name="Watanabe T."/>
            <person name="Kojima H."/>
            <person name="Umezawa K."/>
            <person name="Hori C."/>
            <person name="Takasuka T.E."/>
            <person name="Kato Y."/>
            <person name="Fukui M."/>
        </authorList>
    </citation>
    <scope>NUCLEOTIDE SEQUENCE [LARGE SCALE GENOMIC DNA]</scope>
    <source>
        <strain evidence="2 3">TTN</strain>
    </source>
</reference>
<feature type="transmembrane region" description="Helical" evidence="1">
    <location>
        <begin position="220"/>
        <end position="240"/>
    </location>
</feature>